<reference evidence="3" key="1">
    <citation type="journal article" date="2014" name="Proc. Natl. Acad. Sci. U.S.A.">
        <title>Extensive sampling of basidiomycete genomes demonstrates inadequacy of the white-rot/brown-rot paradigm for wood decay fungi.</title>
        <authorList>
            <person name="Riley R."/>
            <person name="Salamov A.A."/>
            <person name="Brown D.W."/>
            <person name="Nagy L.G."/>
            <person name="Floudas D."/>
            <person name="Held B.W."/>
            <person name="Levasseur A."/>
            <person name="Lombard V."/>
            <person name="Morin E."/>
            <person name="Otillar R."/>
            <person name="Lindquist E.A."/>
            <person name="Sun H."/>
            <person name="LaButti K.M."/>
            <person name="Schmutz J."/>
            <person name="Jabbour D."/>
            <person name="Luo H."/>
            <person name="Baker S.E."/>
            <person name="Pisabarro A.G."/>
            <person name="Walton J.D."/>
            <person name="Blanchette R.A."/>
            <person name="Henrissat B."/>
            <person name="Martin F."/>
            <person name="Cullen D."/>
            <person name="Hibbett D.S."/>
            <person name="Grigoriev I.V."/>
        </authorList>
    </citation>
    <scope>NUCLEOTIDE SEQUENCE [LARGE SCALE GENOMIC DNA]</scope>
    <source>
        <strain evidence="3">FD-172 SS1</strain>
    </source>
</reference>
<feature type="region of interest" description="Disordered" evidence="1">
    <location>
        <begin position="1"/>
        <end position="21"/>
    </location>
</feature>
<protein>
    <submittedName>
        <fullName evidence="2">Uncharacterized protein</fullName>
    </submittedName>
</protein>
<feature type="compositionally biased region" description="Basic and acidic residues" evidence="1">
    <location>
        <begin position="285"/>
        <end position="294"/>
    </location>
</feature>
<proteinExistence type="predicted"/>
<dbReference type="InParanoid" id="A0A067MQB5"/>
<dbReference type="EMBL" id="KL198025">
    <property type="protein sequence ID" value="KDQ16875.1"/>
    <property type="molecule type" value="Genomic_DNA"/>
</dbReference>
<dbReference type="Proteomes" id="UP000027195">
    <property type="component" value="Unassembled WGS sequence"/>
</dbReference>
<organism evidence="2 3">
    <name type="scientific">Botryobasidium botryosum (strain FD-172 SS1)</name>
    <dbReference type="NCBI Taxonomy" id="930990"/>
    <lineage>
        <taxon>Eukaryota</taxon>
        <taxon>Fungi</taxon>
        <taxon>Dikarya</taxon>
        <taxon>Basidiomycota</taxon>
        <taxon>Agaricomycotina</taxon>
        <taxon>Agaricomycetes</taxon>
        <taxon>Cantharellales</taxon>
        <taxon>Botryobasidiaceae</taxon>
        <taxon>Botryobasidium</taxon>
    </lineage>
</organism>
<feature type="compositionally biased region" description="Basic and acidic residues" evidence="1">
    <location>
        <begin position="232"/>
        <end position="260"/>
    </location>
</feature>
<feature type="region of interest" description="Disordered" evidence="1">
    <location>
        <begin position="232"/>
        <end position="294"/>
    </location>
</feature>
<sequence length="294" mass="32887">MPLPFQNHSQTGSDVDIDNSTLPPDAGEIIKMLEESNCTSANWATVVAEYYAKGWLGTAEIVCQAGLEFVKQDENVKLLTVLFEKIKASQAEKGTGTQATQPTEINCLTEAVDLAAEGQIGNNSLEELQRKFPVDEGDANSSGDTLSDIRPLETLLSVTTQEAASPVQLEDGEVVDPELAKLRLLYQVAKSMVAAERAAKRKVEDEISAQRATIRKIEDVLFETEKEKVRREASMKQDRLAREKAERELDEMRRERDVLKRKNRDVEDELRATIKSKSKKSRFQTRHEHPASTT</sequence>
<dbReference type="AlphaFoldDB" id="A0A067MQB5"/>
<name>A0A067MQB5_BOTB1</name>
<evidence type="ECO:0000313" key="3">
    <source>
        <dbReference type="Proteomes" id="UP000027195"/>
    </source>
</evidence>
<dbReference type="HOGENOM" id="CLU_946615_0_0_1"/>
<keyword evidence="3" id="KW-1185">Reference proteome</keyword>
<evidence type="ECO:0000256" key="1">
    <source>
        <dbReference type="SAM" id="MobiDB-lite"/>
    </source>
</evidence>
<accession>A0A067MQB5</accession>
<evidence type="ECO:0000313" key="2">
    <source>
        <dbReference type="EMBL" id="KDQ16875.1"/>
    </source>
</evidence>
<gene>
    <name evidence="2" type="ORF">BOTBODRAFT_30252</name>
</gene>
<feature type="compositionally biased region" description="Basic residues" evidence="1">
    <location>
        <begin position="274"/>
        <end position="284"/>
    </location>
</feature>